<dbReference type="EMBL" id="BGZK01002772">
    <property type="protein sequence ID" value="GBP96353.1"/>
    <property type="molecule type" value="Genomic_DNA"/>
</dbReference>
<gene>
    <name evidence="1" type="ORF">EVAR_69435_1</name>
</gene>
<dbReference type="AlphaFoldDB" id="A0A4C2AAF4"/>
<organism evidence="1 2">
    <name type="scientific">Eumeta variegata</name>
    <name type="common">Bagworm moth</name>
    <name type="synonym">Eumeta japonica</name>
    <dbReference type="NCBI Taxonomy" id="151549"/>
    <lineage>
        <taxon>Eukaryota</taxon>
        <taxon>Metazoa</taxon>
        <taxon>Ecdysozoa</taxon>
        <taxon>Arthropoda</taxon>
        <taxon>Hexapoda</taxon>
        <taxon>Insecta</taxon>
        <taxon>Pterygota</taxon>
        <taxon>Neoptera</taxon>
        <taxon>Endopterygota</taxon>
        <taxon>Lepidoptera</taxon>
        <taxon>Glossata</taxon>
        <taxon>Ditrysia</taxon>
        <taxon>Tineoidea</taxon>
        <taxon>Psychidae</taxon>
        <taxon>Oiketicinae</taxon>
        <taxon>Eumeta</taxon>
    </lineage>
</organism>
<comment type="caution">
    <text evidence="1">The sequence shown here is derived from an EMBL/GenBank/DDBJ whole genome shotgun (WGS) entry which is preliminary data.</text>
</comment>
<evidence type="ECO:0000313" key="1">
    <source>
        <dbReference type="EMBL" id="GBP96353.1"/>
    </source>
</evidence>
<dbReference type="Proteomes" id="UP000299102">
    <property type="component" value="Unassembled WGS sequence"/>
</dbReference>
<evidence type="ECO:0000313" key="2">
    <source>
        <dbReference type="Proteomes" id="UP000299102"/>
    </source>
</evidence>
<proteinExistence type="predicted"/>
<reference evidence="1 2" key="1">
    <citation type="journal article" date="2019" name="Commun. Biol.">
        <title>The bagworm genome reveals a unique fibroin gene that provides high tensile strength.</title>
        <authorList>
            <person name="Kono N."/>
            <person name="Nakamura H."/>
            <person name="Ohtoshi R."/>
            <person name="Tomita M."/>
            <person name="Numata K."/>
            <person name="Arakawa K."/>
        </authorList>
    </citation>
    <scope>NUCLEOTIDE SEQUENCE [LARGE SCALE GENOMIC DNA]</scope>
</reference>
<keyword evidence="2" id="KW-1185">Reference proteome</keyword>
<accession>A0A4C2AAF4</accession>
<protein>
    <submittedName>
        <fullName evidence="1">Uncharacterized protein</fullName>
    </submittedName>
</protein>
<name>A0A4C2AAF4_EUMVA</name>
<sequence>MSGGGRLATPLLARCGRRPPAAGRRFHACSVPALNGERDGAERRACGGNASAGAACESGRRATYGAGRSHS</sequence>